<dbReference type="AlphaFoldDB" id="A0A6C2U3P0"/>
<organism evidence="4 5">
    <name type="scientific">Pontiella desulfatans</name>
    <dbReference type="NCBI Taxonomy" id="2750659"/>
    <lineage>
        <taxon>Bacteria</taxon>
        <taxon>Pseudomonadati</taxon>
        <taxon>Kiritimatiellota</taxon>
        <taxon>Kiritimatiellia</taxon>
        <taxon>Kiritimatiellales</taxon>
        <taxon>Pontiellaceae</taxon>
        <taxon>Pontiella</taxon>
    </lineage>
</organism>
<dbReference type="Pfam" id="PF13416">
    <property type="entry name" value="SBP_bac_8"/>
    <property type="match status" value="1"/>
</dbReference>
<dbReference type="Proteomes" id="UP000366872">
    <property type="component" value="Unassembled WGS sequence"/>
</dbReference>
<evidence type="ECO:0000256" key="3">
    <source>
        <dbReference type="SAM" id="Phobius"/>
    </source>
</evidence>
<evidence type="ECO:0008006" key="6">
    <source>
        <dbReference type="Google" id="ProtNLM"/>
    </source>
</evidence>
<keyword evidence="3" id="KW-0472">Membrane</keyword>
<evidence type="ECO:0000256" key="1">
    <source>
        <dbReference type="ARBA" id="ARBA00004418"/>
    </source>
</evidence>
<sequence>MDGERRRTFKRVSNVVLVFGLLAFLLGWIFENPQKRLYPEREPVYFWHMWTAQWKVIVDDICTSFNESQEVYEVIPLSLPKNAADSKFLLSVVGGEPPDCMAQWHQVVPQFADSDLIQPIDQLMNDDELAFFQSRTYPIAQKIAMYEGRPYCMPLALDVRACYYRLDHLHKAGLLPAGTPEKITTEAEFQRVREALPDTLEELIDWGNRLHVFDEKGRLVRLGFIPQWFRMFAPVFGGGFYDWERNQLTLDTPENLRALTYLVEEQKKIGYDRMQRFASSLTGRHGADWPFAAGKRSITLDGQWRVQQLSKFVPDLAYATSPIPPPATGGKEKAGWVHANFMIIPTGARNPAGAWAFIKFWTGQDNPDRAAEFYTRSGWLPPNPRIAETERYHDYVREHPQFQTFIDILDSPNIDPTPPVPFQLLFFDLVKRVDESAMRGTLTPKQALIELEKNIAEIQERRKETGHEK</sequence>
<name>A0A6C2U3P0_PONDE</name>
<dbReference type="Gene3D" id="3.40.190.10">
    <property type="entry name" value="Periplasmic binding protein-like II"/>
    <property type="match status" value="2"/>
</dbReference>
<dbReference type="GO" id="GO:0042597">
    <property type="term" value="C:periplasmic space"/>
    <property type="evidence" value="ECO:0007669"/>
    <property type="project" value="UniProtKB-SubCell"/>
</dbReference>
<dbReference type="PANTHER" id="PTHR43649">
    <property type="entry name" value="ARABINOSE-BINDING PROTEIN-RELATED"/>
    <property type="match status" value="1"/>
</dbReference>
<keyword evidence="5" id="KW-1185">Reference proteome</keyword>
<feature type="transmembrane region" description="Helical" evidence="3">
    <location>
        <begin position="12"/>
        <end position="30"/>
    </location>
</feature>
<evidence type="ECO:0000313" key="4">
    <source>
        <dbReference type="EMBL" id="VGO14648.1"/>
    </source>
</evidence>
<dbReference type="SUPFAM" id="SSF53850">
    <property type="entry name" value="Periplasmic binding protein-like II"/>
    <property type="match status" value="1"/>
</dbReference>
<dbReference type="InterPro" id="IPR006059">
    <property type="entry name" value="SBP"/>
</dbReference>
<keyword evidence="3" id="KW-0812">Transmembrane</keyword>
<dbReference type="RefSeq" id="WP_168442320.1">
    <property type="nucleotide sequence ID" value="NZ_CAAHFG010000002.1"/>
</dbReference>
<protein>
    <recommendedName>
        <fullName evidence="6">Extracellular solute-binding protein</fullName>
    </recommendedName>
</protein>
<evidence type="ECO:0000313" key="5">
    <source>
        <dbReference type="Proteomes" id="UP000366872"/>
    </source>
</evidence>
<proteinExistence type="inferred from homology"/>
<comment type="subcellular location">
    <subcellularLocation>
        <location evidence="1">Periplasm</location>
    </subcellularLocation>
</comment>
<dbReference type="InterPro" id="IPR050490">
    <property type="entry name" value="Bact_solute-bd_prot1"/>
</dbReference>
<evidence type="ECO:0000256" key="2">
    <source>
        <dbReference type="ARBA" id="ARBA00008520"/>
    </source>
</evidence>
<comment type="similarity">
    <text evidence="2">Belongs to the bacterial solute-binding protein 1 family.</text>
</comment>
<dbReference type="PANTHER" id="PTHR43649:SF12">
    <property type="entry name" value="DIACETYLCHITOBIOSE BINDING PROTEIN DASA"/>
    <property type="match status" value="1"/>
</dbReference>
<dbReference type="EMBL" id="CAAHFG010000002">
    <property type="protein sequence ID" value="VGO14648.1"/>
    <property type="molecule type" value="Genomic_DNA"/>
</dbReference>
<accession>A0A6C2U3P0</accession>
<keyword evidence="3" id="KW-1133">Transmembrane helix</keyword>
<reference evidence="4 5" key="1">
    <citation type="submission" date="2019-04" db="EMBL/GenBank/DDBJ databases">
        <authorList>
            <person name="Van Vliet M D."/>
        </authorList>
    </citation>
    <scope>NUCLEOTIDE SEQUENCE [LARGE SCALE GENOMIC DNA]</scope>
    <source>
        <strain evidence="4 5">F1</strain>
    </source>
</reference>
<gene>
    <name evidence="4" type="ORF">PDESU_03213</name>
</gene>